<evidence type="ECO:0000313" key="7">
    <source>
        <dbReference type="EMBL" id="MTU42259.1"/>
    </source>
</evidence>
<dbReference type="InterPro" id="IPR003953">
    <property type="entry name" value="FAD-dep_OxRdtase_2_FAD-bd"/>
</dbReference>
<reference evidence="7 8" key="1">
    <citation type="journal article" date="2019" name="Nat. Med.">
        <title>A library of human gut bacterial isolates paired with longitudinal multiomics data enables mechanistic microbiome research.</title>
        <authorList>
            <person name="Poyet M."/>
            <person name="Groussin M."/>
            <person name="Gibbons S.M."/>
            <person name="Avila-Pacheco J."/>
            <person name="Jiang X."/>
            <person name="Kearney S.M."/>
            <person name="Perrotta A.R."/>
            <person name="Berdy B."/>
            <person name="Zhao S."/>
            <person name="Lieberman T.D."/>
            <person name="Swanson P.K."/>
            <person name="Smith M."/>
            <person name="Roesemann S."/>
            <person name="Alexander J.E."/>
            <person name="Rich S.A."/>
            <person name="Livny J."/>
            <person name="Vlamakis H."/>
            <person name="Clish C."/>
            <person name="Bullock K."/>
            <person name="Deik A."/>
            <person name="Scott J."/>
            <person name="Pierce K.A."/>
            <person name="Xavier R.J."/>
            <person name="Alm E.J."/>
        </authorList>
    </citation>
    <scope>NUCLEOTIDE SEQUENCE [LARGE SCALE GENOMIC DNA]</scope>
    <source>
        <strain evidence="7 8">BIOML-A2</strain>
    </source>
</reference>
<dbReference type="SUPFAM" id="SSF56425">
    <property type="entry name" value="Succinate dehydrogenase/fumarate reductase flavoprotein, catalytic domain"/>
    <property type="match status" value="1"/>
</dbReference>
<dbReference type="GO" id="GO:0010181">
    <property type="term" value="F:FMN binding"/>
    <property type="evidence" value="ECO:0007669"/>
    <property type="project" value="InterPro"/>
</dbReference>
<comment type="catalytic activity">
    <reaction evidence="5">
        <text>dihydrourocanate + A = urocanate + AH2</text>
        <dbReference type="Rhea" id="RHEA:36059"/>
        <dbReference type="ChEBI" id="CHEBI:13193"/>
        <dbReference type="ChEBI" id="CHEBI:17499"/>
        <dbReference type="ChEBI" id="CHEBI:27247"/>
        <dbReference type="ChEBI" id="CHEBI:72991"/>
        <dbReference type="EC" id="1.3.99.33"/>
    </reaction>
</comment>
<accession>A0A6L6MX37</accession>
<dbReference type="Gene3D" id="3.50.50.60">
    <property type="entry name" value="FAD/NAD(P)-binding domain"/>
    <property type="match status" value="1"/>
</dbReference>
<dbReference type="GO" id="GO:0016491">
    <property type="term" value="F:oxidoreductase activity"/>
    <property type="evidence" value="ECO:0007669"/>
    <property type="project" value="UniProtKB-KW"/>
</dbReference>
<dbReference type="InterPro" id="IPR007329">
    <property type="entry name" value="FMN-bd"/>
</dbReference>
<dbReference type="Pfam" id="PF00890">
    <property type="entry name" value="FAD_binding_2"/>
    <property type="match status" value="1"/>
</dbReference>
<comment type="caution">
    <text evidence="7">The sequence shown here is derived from an EMBL/GenBank/DDBJ whole genome shotgun (WGS) entry which is preliminary data.</text>
</comment>
<evidence type="ECO:0000256" key="3">
    <source>
        <dbReference type="ARBA" id="ARBA00022827"/>
    </source>
</evidence>
<keyword evidence="2 5" id="KW-0285">Flavoprotein</keyword>
<dbReference type="InterPro" id="IPR036188">
    <property type="entry name" value="FAD/NAD-bd_sf"/>
</dbReference>
<comment type="cofactor">
    <cofactor evidence="5">
        <name>FAD</name>
        <dbReference type="ChEBI" id="CHEBI:57692"/>
    </cofactor>
    <text evidence="5">Binds 1 FAD per subunit.</text>
</comment>
<dbReference type="SMART" id="SM00900">
    <property type="entry name" value="FMN_bind"/>
    <property type="match status" value="1"/>
</dbReference>
<protein>
    <recommendedName>
        <fullName evidence="5">Urocanate reductase</fullName>
        <ecNumber evidence="5">1.3.99.33</ecNumber>
    </recommendedName>
</protein>
<feature type="chain" id="PRO_5031594438" description="Urocanate reductase" evidence="5">
    <location>
        <begin position="22"/>
        <end position="592"/>
    </location>
</feature>
<keyword evidence="3 5" id="KW-0274">FAD</keyword>
<dbReference type="AlphaFoldDB" id="A0A6L6MX37"/>
<evidence type="ECO:0000256" key="1">
    <source>
        <dbReference type="ARBA" id="ARBA00008040"/>
    </source>
</evidence>
<gene>
    <name evidence="7" type="ORF">GMD42_01210</name>
</gene>
<dbReference type="NCBIfam" id="TIGR01813">
    <property type="entry name" value="flavo_cyto_c"/>
    <property type="match status" value="1"/>
</dbReference>
<dbReference type="PANTHER" id="PTHR43400">
    <property type="entry name" value="FUMARATE REDUCTASE"/>
    <property type="match status" value="1"/>
</dbReference>
<dbReference type="PRINTS" id="PR00368">
    <property type="entry name" value="FADPNR"/>
</dbReference>
<sequence>MHTKLLLTASIALALAGNCFAAVKDGSYTTTVTGHNAPLTVTVDIKNGKISDISVKDLESPGVGKVAIKQLSAEIKDHQTTKLDKISGATITSFSLLGAVKQCLKQAGAQGDEFNKPLPAADKSPIKDNADVVIVGGGGAGLASAVSALRNGASVIIVEKLGFLGGSTNVCGGALNASGTKYQKALGIDDNPQKHFEQTMKGGHNVSDPKLVKVLADNAPSALLWLESMGLKFNPKVGAATGALFQRSHYPNPAGGNTYVQVLEKQLQKYGKDKVRVYLESRATELIMKDGRVVGVKADNHGKPLTLIAKNGVVITTGGFGSNVEFRQKVNTGVWKEADLGKEIGCSNIGVAAQGQGLQLAQKAGAELIGLSDIQVHPNGSPGTGLMLDIKTSGRNRLFINTNGDRFVNEGAARDVLSKAVFAQPGSTYWLVQNKLRYPDENAIDLLSGRTMRDMLAQGRVKKAANLDELAKIINVDPNRLKAAIESYNKVARHEVETDQFGFKANHTDDRPMTEGPWYVARKVPTIHHTMGGIHIDTGAHAVNANGQRIPGLYAAGEVTGGIHGANRLGGNAVADLMVFGRIAGKNAAEAK</sequence>
<keyword evidence="5" id="KW-0732">Signal</keyword>
<comment type="similarity">
    <text evidence="1 5">Belongs to the FAD-dependent oxidoreductase 2 family. FRD/SDH subfamily.</text>
</comment>
<feature type="signal peptide" evidence="5">
    <location>
        <begin position="1"/>
        <end position="21"/>
    </location>
</feature>
<dbReference type="Gene3D" id="3.90.1010.20">
    <property type="match status" value="1"/>
</dbReference>
<keyword evidence="4 5" id="KW-0560">Oxidoreductase</keyword>
<dbReference type="Gene3D" id="3.90.700.10">
    <property type="entry name" value="Succinate dehydrogenase/fumarate reductase flavoprotein, catalytic domain"/>
    <property type="match status" value="1"/>
</dbReference>
<dbReference type="PANTHER" id="PTHR43400:SF7">
    <property type="entry name" value="FAD-DEPENDENT OXIDOREDUCTASE 2 FAD BINDING DOMAIN-CONTAINING PROTEIN"/>
    <property type="match status" value="1"/>
</dbReference>
<evidence type="ECO:0000256" key="4">
    <source>
        <dbReference type="ARBA" id="ARBA00023002"/>
    </source>
</evidence>
<dbReference type="InterPro" id="IPR050315">
    <property type="entry name" value="FAD-oxidoreductase_2"/>
</dbReference>
<evidence type="ECO:0000256" key="5">
    <source>
        <dbReference type="RuleBase" id="RU366062"/>
    </source>
</evidence>
<evidence type="ECO:0000259" key="6">
    <source>
        <dbReference type="SMART" id="SM00900"/>
    </source>
</evidence>
<organism evidence="7 8">
    <name type="scientific">Parasutterella excrementihominis</name>
    <dbReference type="NCBI Taxonomy" id="487175"/>
    <lineage>
        <taxon>Bacteria</taxon>
        <taxon>Pseudomonadati</taxon>
        <taxon>Pseudomonadota</taxon>
        <taxon>Betaproteobacteria</taxon>
        <taxon>Burkholderiales</taxon>
        <taxon>Sutterellaceae</taxon>
        <taxon>Parasutterella</taxon>
    </lineage>
</organism>
<dbReference type="EMBL" id="WNCL01000002">
    <property type="protein sequence ID" value="MTU42259.1"/>
    <property type="molecule type" value="Genomic_DNA"/>
</dbReference>
<name>A0A6L6MX37_9BURK</name>
<comment type="cofactor">
    <cofactor evidence="5">
        <name>FMN</name>
        <dbReference type="ChEBI" id="CHEBI:58210"/>
    </cofactor>
    <text evidence="5">Binds 1 or 2 FMN covalently per subunit.</text>
</comment>
<dbReference type="RefSeq" id="WP_155165091.1">
    <property type="nucleotide sequence ID" value="NZ_DBGEHT010000092.1"/>
</dbReference>
<feature type="domain" description="FMN-binding" evidence="6">
    <location>
        <begin position="34"/>
        <end position="107"/>
    </location>
</feature>
<dbReference type="Proteomes" id="UP000462362">
    <property type="component" value="Unassembled WGS sequence"/>
</dbReference>
<proteinExistence type="inferred from homology"/>
<dbReference type="Pfam" id="PF04205">
    <property type="entry name" value="FMN_bind"/>
    <property type="match status" value="1"/>
</dbReference>
<dbReference type="GO" id="GO:0016020">
    <property type="term" value="C:membrane"/>
    <property type="evidence" value="ECO:0007669"/>
    <property type="project" value="InterPro"/>
</dbReference>
<evidence type="ECO:0000313" key="8">
    <source>
        <dbReference type="Proteomes" id="UP000462362"/>
    </source>
</evidence>
<dbReference type="InterPro" id="IPR010960">
    <property type="entry name" value="Flavocytochrome_c"/>
</dbReference>
<dbReference type="InterPro" id="IPR027477">
    <property type="entry name" value="Succ_DH/fumarate_Rdtase_cat_sf"/>
</dbReference>
<dbReference type="SUPFAM" id="SSF51905">
    <property type="entry name" value="FAD/NAD(P)-binding domain"/>
    <property type="match status" value="1"/>
</dbReference>
<evidence type="ECO:0000256" key="2">
    <source>
        <dbReference type="ARBA" id="ARBA00022630"/>
    </source>
</evidence>
<dbReference type="EC" id="1.3.99.33" evidence="5"/>